<dbReference type="STRING" id="1176165.GCA_001584405_01270"/>
<feature type="transmembrane region" description="Helical" evidence="11">
    <location>
        <begin position="61"/>
        <end position="82"/>
    </location>
</feature>
<sequence length="433" mass="46269">MSTPPTSATARPHTNAKTIIGTSVGNALEWYDWNVYASFAVYLSSQLFNSDNPQSAFLETMAVFAVGFVARPFGGVVFGWIGDRIGRKHALTLSVVAASGGSLLIAICPTYESVGWLSSALLLVARLIQGLAHGGELPAAQTYLAEQAPREHRGLYSSSIYVSGTCGQLIGLALGLTLQATLSPEAMNAWGWRIPFALGAVLGLVALWIRRHMEESEIFEEQRRKAQEQPKPELSKNVFIEVFKNWPIGLRVIGMTAGLTVSYYIWSVTIASISHKSFGFTEQQGFVAGLIGNIVFCFALPVWGWVSDKWGRKPTMLIGLGGSALLYFPAIGIIATGSFPLLVAAVCTQLILLAGFLSHAPATYAEMFPTAQRTAGFGIPYAVAIAAFGGTAGMVLAAVGNPWIFAGYSVFLLIVSCITISTMKEASGSDLSH</sequence>
<proteinExistence type="inferred from homology"/>
<feature type="transmembrane region" description="Helical" evidence="11">
    <location>
        <begin position="190"/>
        <end position="209"/>
    </location>
</feature>
<feature type="transmembrane region" description="Helical" evidence="11">
    <location>
        <begin position="341"/>
        <end position="365"/>
    </location>
</feature>
<dbReference type="InterPro" id="IPR005828">
    <property type="entry name" value="MFS_sugar_transport-like"/>
</dbReference>
<dbReference type="PANTHER" id="PTHR43528">
    <property type="entry name" value="ALPHA-KETOGLUTARATE PERMEASE"/>
    <property type="match status" value="1"/>
</dbReference>
<dbReference type="GO" id="GO:0015293">
    <property type="term" value="F:symporter activity"/>
    <property type="evidence" value="ECO:0007669"/>
    <property type="project" value="UniProtKB-KW"/>
</dbReference>
<comment type="subcellular location">
    <subcellularLocation>
        <location evidence="1">Cell membrane</location>
        <topology evidence="1">Multi-pass membrane protein</topology>
    </subcellularLocation>
</comment>
<evidence type="ECO:0000256" key="9">
    <source>
        <dbReference type="ARBA" id="ARBA00037295"/>
    </source>
</evidence>
<feature type="transmembrane region" description="Helical" evidence="11">
    <location>
        <begin position="317"/>
        <end position="335"/>
    </location>
</feature>
<evidence type="ECO:0000256" key="7">
    <source>
        <dbReference type="ARBA" id="ARBA00022989"/>
    </source>
</evidence>
<reference evidence="13 14" key="1">
    <citation type="submission" date="2017-12" db="EMBL/GenBank/DDBJ databases">
        <title>Phylogenetic diversity of female urinary microbiome.</title>
        <authorList>
            <person name="Thomas-White K."/>
            <person name="Wolfe A.J."/>
        </authorList>
    </citation>
    <scope>NUCLEOTIDE SEQUENCE [LARGE SCALE GENOMIC DNA]</scope>
    <source>
        <strain evidence="13 14">UMB0426</strain>
    </source>
</reference>
<feature type="transmembrane region" description="Helical" evidence="11">
    <location>
        <begin position="155"/>
        <end position="178"/>
    </location>
</feature>
<evidence type="ECO:0000256" key="1">
    <source>
        <dbReference type="ARBA" id="ARBA00004651"/>
    </source>
</evidence>
<dbReference type="InterPro" id="IPR051084">
    <property type="entry name" value="H+-coupled_symporters"/>
</dbReference>
<dbReference type="InterPro" id="IPR036259">
    <property type="entry name" value="MFS_trans_sf"/>
</dbReference>
<evidence type="ECO:0000256" key="4">
    <source>
        <dbReference type="ARBA" id="ARBA00022475"/>
    </source>
</evidence>
<dbReference type="PROSITE" id="PS50850">
    <property type="entry name" value="MFS"/>
    <property type="match status" value="1"/>
</dbReference>
<keyword evidence="6" id="KW-0769">Symport</keyword>
<evidence type="ECO:0000313" key="14">
    <source>
        <dbReference type="Proteomes" id="UP000242755"/>
    </source>
</evidence>
<keyword evidence="7 11" id="KW-1133">Transmembrane helix</keyword>
<feature type="transmembrane region" description="Helical" evidence="11">
    <location>
        <begin position="286"/>
        <end position="305"/>
    </location>
</feature>
<accession>A0A2I1IFR6</accession>
<keyword evidence="3" id="KW-0813">Transport</keyword>
<dbReference type="EMBL" id="PKGO01000007">
    <property type="protein sequence ID" value="PKY69965.1"/>
    <property type="molecule type" value="Genomic_DNA"/>
</dbReference>
<evidence type="ECO:0000256" key="2">
    <source>
        <dbReference type="ARBA" id="ARBA00008240"/>
    </source>
</evidence>
<protein>
    <recommendedName>
        <fullName evidence="10">Putative proline/betaine transporter</fullName>
    </recommendedName>
</protein>
<dbReference type="Pfam" id="PF00083">
    <property type="entry name" value="Sugar_tr"/>
    <property type="match status" value="1"/>
</dbReference>
<dbReference type="GO" id="GO:0005886">
    <property type="term" value="C:plasma membrane"/>
    <property type="evidence" value="ECO:0007669"/>
    <property type="project" value="UniProtKB-SubCell"/>
</dbReference>
<feature type="transmembrane region" description="Helical" evidence="11">
    <location>
        <begin position="403"/>
        <end position="423"/>
    </location>
</feature>
<name>A0A2I1IFR6_9MICO</name>
<evidence type="ECO:0000256" key="6">
    <source>
        <dbReference type="ARBA" id="ARBA00022847"/>
    </source>
</evidence>
<evidence type="ECO:0000256" key="3">
    <source>
        <dbReference type="ARBA" id="ARBA00022448"/>
    </source>
</evidence>
<evidence type="ECO:0000256" key="5">
    <source>
        <dbReference type="ARBA" id="ARBA00022692"/>
    </source>
</evidence>
<evidence type="ECO:0000259" key="12">
    <source>
        <dbReference type="PROSITE" id="PS50850"/>
    </source>
</evidence>
<dbReference type="PANTHER" id="PTHR43528:SF1">
    <property type="entry name" value="ALPHA-KETOGLUTARATE PERMEASE"/>
    <property type="match status" value="1"/>
</dbReference>
<evidence type="ECO:0000256" key="11">
    <source>
        <dbReference type="SAM" id="Phobius"/>
    </source>
</evidence>
<evidence type="ECO:0000256" key="10">
    <source>
        <dbReference type="ARBA" id="ARBA00039918"/>
    </source>
</evidence>
<dbReference type="Proteomes" id="UP000242755">
    <property type="component" value="Unassembled WGS sequence"/>
</dbReference>
<feature type="transmembrane region" description="Helical" evidence="11">
    <location>
        <begin position="377"/>
        <end position="397"/>
    </location>
</feature>
<comment type="function">
    <text evidence="9">May be a proton symporter involved in the uptake of osmolytes such as proline and glycine betaine.</text>
</comment>
<dbReference type="PROSITE" id="PS00217">
    <property type="entry name" value="SUGAR_TRANSPORT_2"/>
    <property type="match status" value="1"/>
</dbReference>
<keyword evidence="8 11" id="KW-0472">Membrane</keyword>
<dbReference type="FunFam" id="1.20.1250.20:FF:000001">
    <property type="entry name" value="Dicarboxylate MFS transporter"/>
    <property type="match status" value="1"/>
</dbReference>
<keyword evidence="5 11" id="KW-0812">Transmembrane</keyword>
<dbReference type="SUPFAM" id="SSF103473">
    <property type="entry name" value="MFS general substrate transporter"/>
    <property type="match status" value="1"/>
</dbReference>
<keyword evidence="4" id="KW-1003">Cell membrane</keyword>
<dbReference type="InterPro" id="IPR020846">
    <property type="entry name" value="MFS_dom"/>
</dbReference>
<dbReference type="Gene3D" id="1.20.1250.20">
    <property type="entry name" value="MFS general substrate transporter like domains"/>
    <property type="match status" value="2"/>
</dbReference>
<evidence type="ECO:0000256" key="8">
    <source>
        <dbReference type="ARBA" id="ARBA00023136"/>
    </source>
</evidence>
<dbReference type="InterPro" id="IPR005829">
    <property type="entry name" value="Sugar_transporter_CS"/>
</dbReference>
<feature type="transmembrane region" description="Helical" evidence="11">
    <location>
        <begin position="248"/>
        <end position="266"/>
    </location>
</feature>
<comment type="similarity">
    <text evidence="2">Belongs to the major facilitator superfamily. Metabolite:H+ Symporter (MHS) family (TC 2.A.1.6) family.</text>
</comment>
<comment type="caution">
    <text evidence="13">The sequence shown here is derived from an EMBL/GenBank/DDBJ whole genome shotgun (WGS) entry which is preliminary data.</text>
</comment>
<gene>
    <name evidence="13" type="ORF">CYJ40_07795</name>
</gene>
<evidence type="ECO:0000313" key="13">
    <source>
        <dbReference type="EMBL" id="PKY69965.1"/>
    </source>
</evidence>
<organism evidence="13 14">
    <name type="scientific">Brevibacterium ravenspurgense</name>
    <dbReference type="NCBI Taxonomy" id="479117"/>
    <lineage>
        <taxon>Bacteria</taxon>
        <taxon>Bacillati</taxon>
        <taxon>Actinomycetota</taxon>
        <taxon>Actinomycetes</taxon>
        <taxon>Micrococcales</taxon>
        <taxon>Brevibacteriaceae</taxon>
        <taxon>Brevibacterium</taxon>
    </lineage>
</organism>
<feature type="domain" description="Major facilitator superfamily (MFS) profile" evidence="12">
    <location>
        <begin position="18"/>
        <end position="427"/>
    </location>
</feature>
<dbReference type="AlphaFoldDB" id="A0A2I1IFR6"/>
<dbReference type="RefSeq" id="WP_101672662.1">
    <property type="nucleotide sequence ID" value="NZ_PKGO01000007.1"/>
</dbReference>